<evidence type="ECO:0000313" key="1">
    <source>
        <dbReference type="EMBL" id="KAJ7988539.1"/>
    </source>
</evidence>
<dbReference type="EMBL" id="CM055758">
    <property type="protein sequence ID" value="KAJ7988539.1"/>
    <property type="molecule type" value="Genomic_DNA"/>
</dbReference>
<name>A0ACC2FB02_DALPE</name>
<evidence type="ECO:0000313" key="2">
    <source>
        <dbReference type="Proteomes" id="UP001157502"/>
    </source>
</evidence>
<reference evidence="1" key="1">
    <citation type="submission" date="2021-05" db="EMBL/GenBank/DDBJ databases">
        <authorList>
            <person name="Pan Q."/>
            <person name="Jouanno E."/>
            <person name="Zahm M."/>
            <person name="Klopp C."/>
            <person name="Cabau C."/>
            <person name="Louis A."/>
            <person name="Berthelot C."/>
            <person name="Parey E."/>
            <person name="Roest Crollius H."/>
            <person name="Montfort J."/>
            <person name="Robinson-Rechavi M."/>
            <person name="Bouchez O."/>
            <person name="Lampietro C."/>
            <person name="Lopez Roques C."/>
            <person name="Donnadieu C."/>
            <person name="Postlethwait J."/>
            <person name="Bobe J."/>
            <person name="Dillon D."/>
            <person name="Chandos A."/>
            <person name="von Hippel F."/>
            <person name="Guiguen Y."/>
        </authorList>
    </citation>
    <scope>NUCLEOTIDE SEQUENCE</scope>
    <source>
        <strain evidence="1">YG-Jan2019</strain>
    </source>
</reference>
<organism evidence="1 2">
    <name type="scientific">Dallia pectoralis</name>
    <name type="common">Alaska blackfish</name>
    <dbReference type="NCBI Taxonomy" id="75939"/>
    <lineage>
        <taxon>Eukaryota</taxon>
        <taxon>Metazoa</taxon>
        <taxon>Chordata</taxon>
        <taxon>Craniata</taxon>
        <taxon>Vertebrata</taxon>
        <taxon>Euteleostomi</taxon>
        <taxon>Actinopterygii</taxon>
        <taxon>Neopterygii</taxon>
        <taxon>Teleostei</taxon>
        <taxon>Protacanthopterygii</taxon>
        <taxon>Esociformes</taxon>
        <taxon>Umbridae</taxon>
        <taxon>Dallia</taxon>
    </lineage>
</organism>
<sequence length="139" mass="15639">MSAKNSQLAKAQEEADEVKVIMLDNMQKTEERKFKLQELDERADQLQMKSKAFQKTSVKLKKKKRCDNIKAKWKLIAVVSSMALIIFLVAVFILVPGFFKPLCTVDACPPPDRNQPTRPVPYDGAQTQTPGRGLNSSES</sequence>
<protein>
    <submittedName>
        <fullName evidence="1">Uncharacterized protein</fullName>
    </submittedName>
</protein>
<dbReference type="Proteomes" id="UP001157502">
    <property type="component" value="Chromosome 31"/>
</dbReference>
<comment type="caution">
    <text evidence="1">The sequence shown here is derived from an EMBL/GenBank/DDBJ whole genome shotgun (WGS) entry which is preliminary data.</text>
</comment>
<gene>
    <name evidence="1" type="ORF">DPEC_G00324620</name>
</gene>
<accession>A0ACC2FB02</accession>
<keyword evidence="2" id="KW-1185">Reference proteome</keyword>
<proteinExistence type="predicted"/>